<evidence type="ECO:0000256" key="4">
    <source>
        <dbReference type="ARBA" id="ARBA00023054"/>
    </source>
</evidence>
<feature type="compositionally biased region" description="Polar residues" evidence="6">
    <location>
        <begin position="523"/>
        <end position="538"/>
    </location>
</feature>
<feature type="domain" description="NFACT protein C-terminal" evidence="8">
    <location>
        <begin position="855"/>
        <end position="956"/>
    </location>
</feature>
<dbReference type="EMBL" id="HBFR01008846">
    <property type="protein sequence ID" value="CAD8879214.1"/>
    <property type="molecule type" value="Transcribed_RNA"/>
</dbReference>
<feature type="compositionally biased region" description="Basic residues" evidence="6">
    <location>
        <begin position="640"/>
        <end position="651"/>
    </location>
</feature>
<feature type="compositionally biased region" description="Basic residues" evidence="6">
    <location>
        <begin position="680"/>
        <end position="689"/>
    </location>
</feature>
<dbReference type="GO" id="GO:0005737">
    <property type="term" value="C:cytoplasm"/>
    <property type="evidence" value="ECO:0007669"/>
    <property type="project" value="UniProtKB-SubCell"/>
</dbReference>
<accession>A0A7S1B9L7</accession>
<dbReference type="GO" id="GO:1990116">
    <property type="term" value="P:ribosome-associated ubiquitin-dependent protein catabolic process"/>
    <property type="evidence" value="ECO:0007669"/>
    <property type="project" value="TreeGrafter"/>
</dbReference>
<evidence type="ECO:0000259" key="7">
    <source>
        <dbReference type="Pfam" id="PF05670"/>
    </source>
</evidence>
<dbReference type="PANTHER" id="PTHR15239">
    <property type="entry name" value="NUCLEAR EXPORT MEDIATOR FACTOR NEMF"/>
    <property type="match status" value="1"/>
</dbReference>
<feature type="compositionally biased region" description="Polar residues" evidence="6">
    <location>
        <begin position="609"/>
        <end position="636"/>
    </location>
</feature>
<dbReference type="InterPro" id="IPR021846">
    <property type="entry name" value="NFACT-C"/>
</dbReference>
<feature type="domain" description="NFACT RNA-binding" evidence="7">
    <location>
        <begin position="295"/>
        <end position="414"/>
    </location>
</feature>
<dbReference type="Pfam" id="PF05670">
    <property type="entry name" value="NFACT-R_1"/>
    <property type="match status" value="1"/>
</dbReference>
<evidence type="ECO:0008006" key="10">
    <source>
        <dbReference type="Google" id="ProtNLM"/>
    </source>
</evidence>
<dbReference type="InterPro" id="IPR051608">
    <property type="entry name" value="RQC_Subunit_NEMF"/>
</dbReference>
<name>A0A7S1B9L7_9STRA</name>
<feature type="region of interest" description="Disordered" evidence="6">
    <location>
        <begin position="456"/>
        <end position="572"/>
    </location>
</feature>
<feature type="compositionally biased region" description="Gly residues" evidence="6">
    <location>
        <begin position="469"/>
        <end position="482"/>
    </location>
</feature>
<protein>
    <recommendedName>
        <fullName evidence="10">NFACT RNA-binding domain-containing protein</fullName>
    </recommendedName>
</protein>
<feature type="region of interest" description="Disordered" evidence="6">
    <location>
        <begin position="960"/>
        <end position="981"/>
    </location>
</feature>
<evidence type="ECO:0000256" key="3">
    <source>
        <dbReference type="ARBA" id="ARBA00022490"/>
    </source>
</evidence>
<evidence type="ECO:0000256" key="6">
    <source>
        <dbReference type="SAM" id="MobiDB-lite"/>
    </source>
</evidence>
<reference evidence="9" key="1">
    <citation type="submission" date="2021-01" db="EMBL/GenBank/DDBJ databases">
        <authorList>
            <person name="Corre E."/>
            <person name="Pelletier E."/>
            <person name="Niang G."/>
            <person name="Scheremetjew M."/>
            <person name="Finn R."/>
            <person name="Kale V."/>
            <person name="Holt S."/>
            <person name="Cochrane G."/>
            <person name="Meng A."/>
            <person name="Brown T."/>
            <person name="Cohen L."/>
        </authorList>
    </citation>
    <scope>NUCLEOTIDE SEQUENCE</scope>
    <source>
        <strain evidence="9">308</strain>
    </source>
</reference>
<keyword evidence="4 5" id="KW-0175">Coiled coil</keyword>
<evidence type="ECO:0000313" key="9">
    <source>
        <dbReference type="EMBL" id="CAD8879214.1"/>
    </source>
</evidence>
<organism evidence="9">
    <name type="scientific">Corethron hystrix</name>
    <dbReference type="NCBI Taxonomy" id="216773"/>
    <lineage>
        <taxon>Eukaryota</taxon>
        <taxon>Sar</taxon>
        <taxon>Stramenopiles</taxon>
        <taxon>Ochrophyta</taxon>
        <taxon>Bacillariophyta</taxon>
        <taxon>Coscinodiscophyceae</taxon>
        <taxon>Corethrophycidae</taxon>
        <taxon>Corethrales</taxon>
        <taxon>Corethraceae</taxon>
        <taxon>Corethron</taxon>
    </lineage>
</organism>
<dbReference type="GO" id="GO:0043023">
    <property type="term" value="F:ribosomal large subunit binding"/>
    <property type="evidence" value="ECO:0007669"/>
    <property type="project" value="TreeGrafter"/>
</dbReference>
<feature type="region of interest" description="Disordered" evidence="6">
    <location>
        <begin position="597"/>
        <end position="691"/>
    </location>
</feature>
<feature type="coiled-coil region" evidence="5">
    <location>
        <begin position="109"/>
        <end position="143"/>
    </location>
</feature>
<dbReference type="PANTHER" id="PTHR15239:SF6">
    <property type="entry name" value="RIBOSOME QUALITY CONTROL COMPLEX SUBUNIT NEMF"/>
    <property type="match status" value="1"/>
</dbReference>
<dbReference type="GO" id="GO:1990112">
    <property type="term" value="C:RQC complex"/>
    <property type="evidence" value="ECO:0007669"/>
    <property type="project" value="TreeGrafter"/>
</dbReference>
<evidence type="ECO:0000256" key="1">
    <source>
        <dbReference type="ARBA" id="ARBA00004496"/>
    </source>
</evidence>
<keyword evidence="3" id="KW-0963">Cytoplasm</keyword>
<dbReference type="AlphaFoldDB" id="A0A7S1B9L7"/>
<comment type="similarity">
    <text evidence="2">Belongs to the NEMF family.</text>
</comment>
<evidence type="ECO:0000259" key="8">
    <source>
        <dbReference type="Pfam" id="PF11923"/>
    </source>
</evidence>
<evidence type="ECO:0000256" key="5">
    <source>
        <dbReference type="SAM" id="Coils"/>
    </source>
</evidence>
<proteinExistence type="inferred from homology"/>
<evidence type="ECO:0000256" key="2">
    <source>
        <dbReference type="ARBA" id="ARBA00008318"/>
    </source>
</evidence>
<dbReference type="GO" id="GO:0072344">
    <property type="term" value="P:rescue of stalled ribosome"/>
    <property type="evidence" value="ECO:0007669"/>
    <property type="project" value="TreeGrafter"/>
</dbReference>
<feature type="compositionally biased region" description="Basic residues" evidence="6">
    <location>
        <begin position="965"/>
        <end position="981"/>
    </location>
</feature>
<dbReference type="Pfam" id="PF11923">
    <property type="entry name" value="NFACT-C"/>
    <property type="match status" value="1"/>
</dbReference>
<feature type="compositionally biased region" description="Basic and acidic residues" evidence="6">
    <location>
        <begin position="485"/>
        <end position="499"/>
    </location>
</feature>
<comment type="subcellular location">
    <subcellularLocation>
        <location evidence="1">Cytoplasm</location>
    </subcellularLocation>
</comment>
<sequence>MTSTLEDAAVATLQTALREEGRRIMDVVSDKMPSGNESGGYIIYTEEQVTLAEATEASATECIKIYEEFQPVLLAQHADRQHMAFPTFSEAVDEFFHSLESQRQTQRAAAAVASAYEKLERARADQERRVETLVEDREALRIQAELVELHAENIDRACLVIGSARESGMNVEDLEELIRYEKEGGDPIASLIDRLDLEKEEVRLSLPDTTGIDEGDDAKERARVSVTIRLSLSAHANAQSIFTRYRAAKDKVLKTSQALEKVLKTTVRQTEEEVHKVQVQRARAASTRKPLWFEKFHFFFTSDGYLVLAGRDAQQNETLVRRYLRPGDAYLHADVHGASSCVLRAKRVRAGEGRTRVLPLSQMALREAGDFTVCRSSAWGAKVVTSAWWVEAQQVSKSAPTGEYLTVGSFMIRGKKNFLLPTGLEMGMAVLFKLGDESSILRHAGERRDYALEMEQDQTAGSGIAKEGVSGGGGSHVGGGAGTNSKDEKVHENGEKTANNEDEDEDDPVMITNEDTHNKEGTDQQQPTTTHSSGNACDSEQNENASQNEEHTGKEQSSNMNDTNEENAVEALPVTKVKKGLSAYERKQIKKYGSLEAAKAAADARNKESNNVPKNQKQETDPNATKTTGPVNNNQAKVVKSTRGKKKKQEKSKKYAEQDEEDRQLAMLALHGGNPSASSKSKKAKKKKGSAIVAPKSTVQVRAEEEASSLLLRDVSAEAAKLLPGVRQILEECIAAPDPDPAAAVRWDKFDADSLEQLRALEEEAQVAAARRLLEISRSARVDNFAASLAGIMRVVARHGHAGLAEAVDVADARAGRKTRGERAAEKEAWREVLAADGILEADPQEGEGEVVDDAGELRRLTGKPVAEDVLLHALAVCAPYGALGQCKYRVKLTPGTMKRGKAARQVAEMLVQAAVKDGRSGGAAGGQERRREAELVRQVTENEWVQAICGDVKISAPGASKVGKQMKKKSKRRGSVRRIL</sequence>
<gene>
    <name evidence="9" type="ORF">CHYS00102_LOCUS6398</name>
</gene>
<dbReference type="GO" id="GO:0000049">
    <property type="term" value="F:tRNA binding"/>
    <property type="evidence" value="ECO:0007669"/>
    <property type="project" value="TreeGrafter"/>
</dbReference>
<dbReference type="InterPro" id="IPR008532">
    <property type="entry name" value="NFACT_RNA-bd"/>
</dbReference>